<evidence type="ECO:0000313" key="8">
    <source>
        <dbReference type="Proteomes" id="UP000190867"/>
    </source>
</evidence>
<sequence length="479" mass="54520">MKILINYIYSFSNQIIGILVPFITIPYVSRILGAESLGIVSYTSSISTYFTLLASLGISIYGNRTIAYYKNDPKMLNKKFGEIVIIKLFSSILSLILFFIFINNFKSNYYEYFIIQAISIISVSLDISWFFIGLEEFKKSVLRNIFVKLSSCILIFLLVKNEQDLSLYIFILAISTFLGNISLWPYLSKYVKFPKLSEINLLEHISSLIAIFLSQLMSSTYMALNRIILEDQSTLSQIGFFDNADKFIRIVMTFIFAIGAVIFPRVAYSYHINDLDNVRKYLKLTFDLVNLVSFPAALGLLLISKPFSILFFGDKFDGIDLVINILSFQLILMGISSVIGNQLLIAINKPMGITISLSIAIIISGLCSLYLIPQYGAIGASYSVLLGELSITIIQIIYTNRFFKLGFVFSEFHKYFFSSLIMYSSCYFIQRSAIISFNNKLYEIIAYILLGSIFYLLAIKLFNASILKITNNIVRHRKI</sequence>
<dbReference type="InterPro" id="IPR002797">
    <property type="entry name" value="Polysacc_synth"/>
</dbReference>
<dbReference type="PANTHER" id="PTHR30250">
    <property type="entry name" value="PST FAMILY PREDICTED COLANIC ACID TRANSPORTER"/>
    <property type="match status" value="1"/>
</dbReference>
<feature type="transmembrane region" description="Helical" evidence="6">
    <location>
        <begin position="83"/>
        <end position="102"/>
    </location>
</feature>
<feature type="transmembrane region" description="Helical" evidence="6">
    <location>
        <begin position="444"/>
        <end position="467"/>
    </location>
</feature>
<protein>
    <submittedName>
        <fullName evidence="7">Uncharacterized protein</fullName>
    </submittedName>
</protein>
<evidence type="ECO:0000256" key="6">
    <source>
        <dbReference type="SAM" id="Phobius"/>
    </source>
</evidence>
<feature type="transmembrane region" description="Helical" evidence="6">
    <location>
        <begin position="114"/>
        <end position="134"/>
    </location>
</feature>
<dbReference type="InterPro" id="IPR050833">
    <property type="entry name" value="Poly_Biosynth_Transport"/>
</dbReference>
<feature type="transmembrane region" description="Helical" evidence="6">
    <location>
        <begin position="39"/>
        <end position="62"/>
    </location>
</feature>
<feature type="transmembrane region" description="Helical" evidence="6">
    <location>
        <begin position="7"/>
        <end position="27"/>
    </location>
</feature>
<dbReference type="AlphaFoldDB" id="A0A1T0AUJ9"/>
<feature type="transmembrane region" description="Helical" evidence="6">
    <location>
        <begin position="351"/>
        <end position="372"/>
    </location>
</feature>
<feature type="transmembrane region" description="Helical" evidence="6">
    <location>
        <begin position="165"/>
        <end position="187"/>
    </location>
</feature>
<keyword evidence="5 6" id="KW-0472">Membrane</keyword>
<feature type="transmembrane region" description="Helical" evidence="6">
    <location>
        <begin position="384"/>
        <end position="403"/>
    </location>
</feature>
<evidence type="ECO:0000256" key="4">
    <source>
        <dbReference type="ARBA" id="ARBA00022989"/>
    </source>
</evidence>
<evidence type="ECO:0000256" key="5">
    <source>
        <dbReference type="ARBA" id="ARBA00023136"/>
    </source>
</evidence>
<dbReference type="STRING" id="734.B0187_03370"/>
<keyword evidence="3 6" id="KW-0812">Transmembrane</keyword>
<feature type="transmembrane region" description="Helical" evidence="6">
    <location>
        <begin position="415"/>
        <end position="438"/>
    </location>
</feature>
<organism evidence="7 8">
    <name type="scientific">Haemophilus paracuniculus</name>
    <dbReference type="NCBI Taxonomy" id="734"/>
    <lineage>
        <taxon>Bacteria</taxon>
        <taxon>Pseudomonadati</taxon>
        <taxon>Pseudomonadota</taxon>
        <taxon>Gammaproteobacteria</taxon>
        <taxon>Pasteurellales</taxon>
        <taxon>Pasteurellaceae</taxon>
        <taxon>Haemophilus</taxon>
    </lineage>
</organism>
<dbReference type="GO" id="GO:0005886">
    <property type="term" value="C:plasma membrane"/>
    <property type="evidence" value="ECO:0007669"/>
    <property type="project" value="UniProtKB-SubCell"/>
</dbReference>
<keyword evidence="2" id="KW-1003">Cell membrane</keyword>
<accession>A0A1T0AUJ9</accession>
<evidence type="ECO:0000256" key="3">
    <source>
        <dbReference type="ARBA" id="ARBA00022692"/>
    </source>
</evidence>
<dbReference type="OrthoDB" id="103403at2"/>
<dbReference type="PANTHER" id="PTHR30250:SF11">
    <property type="entry name" value="O-ANTIGEN TRANSPORTER-RELATED"/>
    <property type="match status" value="1"/>
</dbReference>
<feature type="transmembrane region" description="Helical" evidence="6">
    <location>
        <begin position="248"/>
        <end position="268"/>
    </location>
</feature>
<name>A0A1T0AUJ9_9PAST</name>
<evidence type="ECO:0000256" key="2">
    <source>
        <dbReference type="ARBA" id="ARBA00022475"/>
    </source>
</evidence>
<feature type="transmembrane region" description="Helical" evidence="6">
    <location>
        <begin position="318"/>
        <end position="339"/>
    </location>
</feature>
<keyword evidence="8" id="KW-1185">Reference proteome</keyword>
<dbReference type="EMBL" id="MUYA01000004">
    <property type="protein sequence ID" value="OOR99857.1"/>
    <property type="molecule type" value="Genomic_DNA"/>
</dbReference>
<comment type="caution">
    <text evidence="7">The sequence shown here is derived from an EMBL/GenBank/DDBJ whole genome shotgun (WGS) entry which is preliminary data.</text>
</comment>
<feature type="transmembrane region" description="Helical" evidence="6">
    <location>
        <begin position="288"/>
        <end position="312"/>
    </location>
</feature>
<dbReference type="Proteomes" id="UP000190867">
    <property type="component" value="Unassembled WGS sequence"/>
</dbReference>
<gene>
    <name evidence="7" type="ORF">B0187_03370</name>
</gene>
<evidence type="ECO:0000256" key="1">
    <source>
        <dbReference type="ARBA" id="ARBA00004651"/>
    </source>
</evidence>
<evidence type="ECO:0000313" key="7">
    <source>
        <dbReference type="EMBL" id="OOR99857.1"/>
    </source>
</evidence>
<comment type="subcellular location">
    <subcellularLocation>
        <location evidence="1">Cell membrane</location>
        <topology evidence="1">Multi-pass membrane protein</topology>
    </subcellularLocation>
</comment>
<proteinExistence type="predicted"/>
<keyword evidence="4 6" id="KW-1133">Transmembrane helix</keyword>
<dbReference type="Pfam" id="PF01943">
    <property type="entry name" value="Polysacc_synt"/>
    <property type="match status" value="1"/>
</dbReference>
<dbReference type="RefSeq" id="WP_078236446.1">
    <property type="nucleotide sequence ID" value="NZ_MUYA01000004.1"/>
</dbReference>
<reference evidence="7 8" key="1">
    <citation type="submission" date="2017-02" db="EMBL/GenBank/DDBJ databases">
        <title>Draft genome sequence of Haemophilus paracuniculus CCUG 43573 type strain.</title>
        <authorList>
            <person name="Engstrom-Jakobsson H."/>
            <person name="Salva-Serra F."/>
            <person name="Thorell K."/>
            <person name="Gonzales-Siles L."/>
            <person name="Karlsson R."/>
            <person name="Boulund F."/>
            <person name="Engstrand L."/>
            <person name="Kristiansson E."/>
            <person name="Moore E."/>
        </authorList>
    </citation>
    <scope>NUCLEOTIDE SEQUENCE [LARGE SCALE GENOMIC DNA]</scope>
    <source>
        <strain evidence="7 8">CCUG 43573</strain>
    </source>
</reference>